<evidence type="ECO:0000313" key="3">
    <source>
        <dbReference type="Proteomes" id="UP000604825"/>
    </source>
</evidence>
<name>A0A811NDQ0_9POAL</name>
<dbReference type="Pfam" id="PF00646">
    <property type="entry name" value="F-box"/>
    <property type="match status" value="1"/>
</dbReference>
<protein>
    <recommendedName>
        <fullName evidence="1">F-box domain-containing protein</fullName>
    </recommendedName>
</protein>
<dbReference type="OrthoDB" id="687490at2759"/>
<proteinExistence type="predicted"/>
<organism evidence="2 3">
    <name type="scientific">Miscanthus lutarioriparius</name>
    <dbReference type="NCBI Taxonomy" id="422564"/>
    <lineage>
        <taxon>Eukaryota</taxon>
        <taxon>Viridiplantae</taxon>
        <taxon>Streptophyta</taxon>
        <taxon>Embryophyta</taxon>
        <taxon>Tracheophyta</taxon>
        <taxon>Spermatophyta</taxon>
        <taxon>Magnoliopsida</taxon>
        <taxon>Liliopsida</taxon>
        <taxon>Poales</taxon>
        <taxon>Poaceae</taxon>
        <taxon>PACMAD clade</taxon>
        <taxon>Panicoideae</taxon>
        <taxon>Andropogonodae</taxon>
        <taxon>Andropogoneae</taxon>
        <taxon>Saccharinae</taxon>
        <taxon>Miscanthus</taxon>
    </lineage>
</organism>
<evidence type="ECO:0000259" key="1">
    <source>
        <dbReference type="SMART" id="SM00256"/>
    </source>
</evidence>
<accession>A0A811NDQ0</accession>
<comment type="caution">
    <text evidence="2">The sequence shown here is derived from an EMBL/GenBank/DDBJ whole genome shotgun (WGS) entry which is preliminary data.</text>
</comment>
<sequence>MEEVLPDDMLADVLGRLPPSSLAASRCVRKHWCSIIDARRLLRAHLLPLRLDAFFCISFDLIDRLTYFFARPSTARRIPGSRLDFIDGEDYYDLEVKDHCNGLLLVYDMVVNPATRQWATLPISPEPSIGYYLGFGGTTIMDQDQENDDHLLFSRFYLVYDPMAESPQHFEVFLFPLLGHDLGNHENITINLEEQEWPPSTFRTHVFSSTRWRWEERSWIRQGETVGTMADMLQSDYCMDRKAVYFLGALYVHCQNDSVMRIALSNDNKYQMVRSPATWSQLGAERATFYLGKSEKGVYSALLYWVDWGSCPQFRVWLLKEEEEENDDGHHHIHMEWVLKTNISLPPLLANKLPLLHSGFADDEWRVIHDYNNKEEVPPADAAAHGDDEFAADDEWDFDNADIVLDEAKDNKAAEADGHYPVDFLGFHPYKEIVFFSLKSGTISYNLNTSKVQQLGGHIHIPVGIRTCFPYTPCLLTLGELFENS</sequence>
<dbReference type="SUPFAM" id="SSF81383">
    <property type="entry name" value="F-box domain"/>
    <property type="match status" value="1"/>
</dbReference>
<reference evidence="2" key="1">
    <citation type="submission" date="2020-10" db="EMBL/GenBank/DDBJ databases">
        <authorList>
            <person name="Han B."/>
            <person name="Lu T."/>
            <person name="Zhao Q."/>
            <person name="Huang X."/>
            <person name="Zhao Y."/>
        </authorList>
    </citation>
    <scope>NUCLEOTIDE SEQUENCE</scope>
</reference>
<dbReference type="Proteomes" id="UP000604825">
    <property type="component" value="Unassembled WGS sequence"/>
</dbReference>
<dbReference type="EMBL" id="CAJGYO010000004">
    <property type="protein sequence ID" value="CAD6222915.1"/>
    <property type="molecule type" value="Genomic_DNA"/>
</dbReference>
<gene>
    <name evidence="2" type="ORF">NCGR_LOCUS15437</name>
</gene>
<keyword evidence="3" id="KW-1185">Reference proteome</keyword>
<dbReference type="InterPro" id="IPR001810">
    <property type="entry name" value="F-box_dom"/>
</dbReference>
<dbReference type="PANTHER" id="PTHR34591:SF23">
    <property type="entry name" value="F-BOX DOMAIN-CONTAINING PROTEIN"/>
    <property type="match status" value="1"/>
</dbReference>
<dbReference type="PANTHER" id="PTHR34591">
    <property type="entry name" value="OS03G0653100 PROTEIN-RELATED"/>
    <property type="match status" value="1"/>
</dbReference>
<feature type="domain" description="F-box" evidence="1">
    <location>
        <begin position="5"/>
        <end position="45"/>
    </location>
</feature>
<dbReference type="AlphaFoldDB" id="A0A811NDQ0"/>
<dbReference type="SMART" id="SM00256">
    <property type="entry name" value="FBOX"/>
    <property type="match status" value="1"/>
</dbReference>
<evidence type="ECO:0000313" key="2">
    <source>
        <dbReference type="EMBL" id="CAD6222915.1"/>
    </source>
</evidence>
<dbReference type="InterPro" id="IPR036047">
    <property type="entry name" value="F-box-like_dom_sf"/>
</dbReference>